<name>A0A443R5M9_9ACAR</name>
<accession>A0A443R5M9</accession>
<dbReference type="PANTHER" id="PTHR31061">
    <property type="entry name" value="LD22376P"/>
    <property type="match status" value="1"/>
</dbReference>
<reference evidence="2 3" key="1">
    <citation type="journal article" date="2018" name="Gigascience">
        <title>Genomes of trombidid mites reveal novel predicted allergens and laterally-transferred genes associated with secondary metabolism.</title>
        <authorList>
            <person name="Dong X."/>
            <person name="Chaisiri K."/>
            <person name="Xia D."/>
            <person name="Armstrong S.D."/>
            <person name="Fang Y."/>
            <person name="Donnelly M.J."/>
            <person name="Kadowaki T."/>
            <person name="McGarry J.W."/>
            <person name="Darby A.C."/>
            <person name="Makepeace B.L."/>
        </authorList>
    </citation>
    <scope>NUCLEOTIDE SEQUENCE [LARGE SCALE GENOMIC DNA]</scope>
    <source>
        <strain evidence="2">UoL-WK</strain>
    </source>
</reference>
<evidence type="ECO:0000313" key="2">
    <source>
        <dbReference type="EMBL" id="RWS10579.1"/>
    </source>
</evidence>
<feature type="transmembrane region" description="Helical" evidence="1">
    <location>
        <begin position="326"/>
        <end position="346"/>
    </location>
</feature>
<feature type="transmembrane region" description="Helical" evidence="1">
    <location>
        <begin position="81"/>
        <end position="99"/>
    </location>
</feature>
<keyword evidence="3" id="KW-1185">Reference proteome</keyword>
<evidence type="ECO:0000256" key="1">
    <source>
        <dbReference type="SAM" id="Phobius"/>
    </source>
</evidence>
<dbReference type="Proteomes" id="UP000285301">
    <property type="component" value="Unassembled WGS sequence"/>
</dbReference>
<feature type="transmembrane region" description="Helical" evidence="1">
    <location>
        <begin position="105"/>
        <end position="127"/>
    </location>
</feature>
<dbReference type="PANTHER" id="PTHR31061:SF24">
    <property type="entry name" value="LD22376P"/>
    <property type="match status" value="1"/>
</dbReference>
<comment type="caution">
    <text evidence="2">The sequence shown here is derived from an EMBL/GenBank/DDBJ whole genome shotgun (WGS) entry which is preliminary data.</text>
</comment>
<proteinExistence type="predicted"/>
<keyword evidence="1" id="KW-0472">Membrane</keyword>
<dbReference type="OrthoDB" id="2149840at2759"/>
<dbReference type="GO" id="GO:0016740">
    <property type="term" value="F:transferase activity"/>
    <property type="evidence" value="ECO:0007669"/>
    <property type="project" value="UniProtKB-KW"/>
</dbReference>
<feature type="transmembrane region" description="Helical" evidence="1">
    <location>
        <begin position="225"/>
        <end position="246"/>
    </location>
</feature>
<sequence>MKLSVDECVLKVYNERNHSLSFWHQIDGCELCPLVKKFTLKANHNTSIKLTTQYDHEMEVRHADQVLCSFTHWSLNDHAEIVILLMIFVNNKGGGYVFFGHSPWFGYTIADCVFPFFMFIMGISTAFSLRSQIIRADSVNIVKVLKRIMKRTVLLFLLGLAINSMSETRLSHLRIPGVLQRFAICYLLVALSHTYSLLRMRQNNMSQLPETNYSIAHYFIDIYPYWFEWLFITFLSMIYFLITFVWNYSDNCPIGYQGPGGLYDNASHPNCTGGAARALDVIILGENHLYQGILGTATSTILVFLGLQAGKIFASYQSHKSRIIRWLLWGLLSGIATFVVWFNQWTPMCKNLWSFSFISFSAFLAFLLLTLLYILIDAENLWTNGTPFNKPGMNAIVLYVGHEVTHRMFPWYFHVDETSHSWLLFRSLYTTFLWFVISIIMANKRIFISL</sequence>
<protein>
    <submittedName>
        <fullName evidence="2">Heparan-alpha-glucosaminide N-acetyltransferase-like protein</fullName>
    </submittedName>
</protein>
<feature type="transmembrane region" description="Helical" evidence="1">
    <location>
        <begin position="289"/>
        <end position="314"/>
    </location>
</feature>
<evidence type="ECO:0000313" key="3">
    <source>
        <dbReference type="Proteomes" id="UP000285301"/>
    </source>
</evidence>
<gene>
    <name evidence="2" type="ORF">B4U79_05186</name>
</gene>
<dbReference type="AlphaFoldDB" id="A0A443R5M9"/>
<dbReference type="EMBL" id="NCKU01002048">
    <property type="protein sequence ID" value="RWS10579.1"/>
    <property type="molecule type" value="Genomic_DNA"/>
</dbReference>
<keyword evidence="1" id="KW-1133">Transmembrane helix</keyword>
<keyword evidence="1" id="KW-0812">Transmembrane</keyword>
<feature type="transmembrane region" description="Helical" evidence="1">
    <location>
        <begin position="421"/>
        <end position="442"/>
    </location>
</feature>
<organism evidence="2 3">
    <name type="scientific">Dinothrombium tinctorium</name>
    <dbReference type="NCBI Taxonomy" id="1965070"/>
    <lineage>
        <taxon>Eukaryota</taxon>
        <taxon>Metazoa</taxon>
        <taxon>Ecdysozoa</taxon>
        <taxon>Arthropoda</taxon>
        <taxon>Chelicerata</taxon>
        <taxon>Arachnida</taxon>
        <taxon>Acari</taxon>
        <taxon>Acariformes</taxon>
        <taxon>Trombidiformes</taxon>
        <taxon>Prostigmata</taxon>
        <taxon>Anystina</taxon>
        <taxon>Parasitengona</taxon>
        <taxon>Trombidioidea</taxon>
        <taxon>Trombidiidae</taxon>
        <taxon>Dinothrombium</taxon>
    </lineage>
</organism>
<feature type="transmembrane region" description="Helical" evidence="1">
    <location>
        <begin position="178"/>
        <end position="198"/>
    </location>
</feature>
<feature type="transmembrane region" description="Helical" evidence="1">
    <location>
        <begin position="352"/>
        <end position="376"/>
    </location>
</feature>
<feature type="transmembrane region" description="Helical" evidence="1">
    <location>
        <begin position="148"/>
        <end position="166"/>
    </location>
</feature>
<dbReference type="STRING" id="1965070.A0A443R5M9"/>
<keyword evidence="2" id="KW-0808">Transferase</keyword>